<dbReference type="Proteomes" id="UP000054270">
    <property type="component" value="Unassembled WGS sequence"/>
</dbReference>
<proteinExistence type="predicted"/>
<keyword evidence="3" id="KW-1185">Reference proteome</keyword>
<evidence type="ECO:0000313" key="3">
    <source>
        <dbReference type="Proteomes" id="UP000054270"/>
    </source>
</evidence>
<evidence type="ECO:0000256" key="1">
    <source>
        <dbReference type="SAM" id="MobiDB-lite"/>
    </source>
</evidence>
<evidence type="ECO:0000313" key="2">
    <source>
        <dbReference type="EMBL" id="KJA26629.1"/>
    </source>
</evidence>
<dbReference type="EMBL" id="KN817527">
    <property type="protein sequence ID" value="KJA26629.1"/>
    <property type="molecule type" value="Genomic_DNA"/>
</dbReference>
<dbReference type="AlphaFoldDB" id="A0A0D2P6T0"/>
<accession>A0A0D2P6T0</accession>
<protein>
    <submittedName>
        <fullName evidence="2">Uncharacterized protein</fullName>
    </submittedName>
</protein>
<organism evidence="2 3">
    <name type="scientific">Hypholoma sublateritium (strain FD-334 SS-4)</name>
    <dbReference type="NCBI Taxonomy" id="945553"/>
    <lineage>
        <taxon>Eukaryota</taxon>
        <taxon>Fungi</taxon>
        <taxon>Dikarya</taxon>
        <taxon>Basidiomycota</taxon>
        <taxon>Agaricomycotina</taxon>
        <taxon>Agaricomycetes</taxon>
        <taxon>Agaricomycetidae</taxon>
        <taxon>Agaricales</taxon>
        <taxon>Agaricineae</taxon>
        <taxon>Strophariaceae</taxon>
        <taxon>Hypholoma</taxon>
    </lineage>
</organism>
<gene>
    <name evidence="2" type="ORF">HYPSUDRAFT_36346</name>
</gene>
<reference evidence="3" key="1">
    <citation type="submission" date="2014-04" db="EMBL/GenBank/DDBJ databases">
        <title>Evolutionary Origins and Diversification of the Mycorrhizal Mutualists.</title>
        <authorList>
            <consortium name="DOE Joint Genome Institute"/>
            <consortium name="Mycorrhizal Genomics Consortium"/>
            <person name="Kohler A."/>
            <person name="Kuo A."/>
            <person name="Nagy L.G."/>
            <person name="Floudas D."/>
            <person name="Copeland A."/>
            <person name="Barry K.W."/>
            <person name="Cichocki N."/>
            <person name="Veneault-Fourrey C."/>
            <person name="LaButti K."/>
            <person name="Lindquist E.A."/>
            <person name="Lipzen A."/>
            <person name="Lundell T."/>
            <person name="Morin E."/>
            <person name="Murat C."/>
            <person name="Riley R."/>
            <person name="Ohm R."/>
            <person name="Sun H."/>
            <person name="Tunlid A."/>
            <person name="Henrissat B."/>
            <person name="Grigoriev I.V."/>
            <person name="Hibbett D.S."/>
            <person name="Martin F."/>
        </authorList>
    </citation>
    <scope>NUCLEOTIDE SEQUENCE [LARGE SCALE GENOMIC DNA]</scope>
    <source>
        <strain evidence="3">FD-334 SS-4</strain>
    </source>
</reference>
<name>A0A0D2P6T0_HYPSF</name>
<sequence>MYSTARYKHSLGAEGHATECTIGEDVVDPAHALYVYEWHPRAPPMPPPPPTPMPPRPPIPPTPPRWLPSESPSP</sequence>
<feature type="region of interest" description="Disordered" evidence="1">
    <location>
        <begin position="41"/>
        <end position="74"/>
    </location>
</feature>